<dbReference type="EMBL" id="PFBA01000013">
    <property type="protein sequence ID" value="PIT92662.1"/>
    <property type="molecule type" value="Genomic_DNA"/>
</dbReference>
<dbReference type="Proteomes" id="UP000228635">
    <property type="component" value="Unassembled WGS sequence"/>
</dbReference>
<organism evidence="1 2">
    <name type="scientific">Candidatus Harrisonbacteria bacterium CG10_big_fil_rev_8_21_14_0_10_42_17</name>
    <dbReference type="NCBI Taxonomy" id="1974584"/>
    <lineage>
        <taxon>Bacteria</taxon>
        <taxon>Candidatus Harrisoniibacteriota</taxon>
    </lineage>
</organism>
<protein>
    <submittedName>
        <fullName evidence="1">Uncharacterized protein</fullName>
    </submittedName>
</protein>
<evidence type="ECO:0000313" key="2">
    <source>
        <dbReference type="Proteomes" id="UP000228635"/>
    </source>
</evidence>
<accession>A0A2M6WIP0</accession>
<sequence>MKKYLSNLFRNLFAPSGVPRPEPVTFWGLCSFLSESSEFMWCITPAGALRDYRGEGNGVNSDFREWSPLTTACFLARGAPHHLCHWKYAARYLGLSRKVARVIHEASECIGSCDQDMRRQMLQSIAGDNLWVLVVPGESS</sequence>
<name>A0A2M6WIP0_9BACT</name>
<gene>
    <name evidence="1" type="ORF">COU08_01550</name>
</gene>
<reference evidence="2" key="1">
    <citation type="submission" date="2017-09" db="EMBL/GenBank/DDBJ databases">
        <title>Depth-based differentiation of microbial function through sediment-hosted aquifers and enrichment of novel symbionts in the deep terrestrial subsurface.</title>
        <authorList>
            <person name="Probst A.J."/>
            <person name="Ladd B."/>
            <person name="Jarett J.K."/>
            <person name="Geller-Mcgrath D.E."/>
            <person name="Sieber C.M.K."/>
            <person name="Emerson J.B."/>
            <person name="Anantharaman K."/>
            <person name="Thomas B.C."/>
            <person name="Malmstrom R."/>
            <person name="Stieglmeier M."/>
            <person name="Klingl A."/>
            <person name="Woyke T."/>
            <person name="Ryan C.M."/>
            <person name="Banfield J.F."/>
        </authorList>
    </citation>
    <scope>NUCLEOTIDE SEQUENCE [LARGE SCALE GENOMIC DNA]</scope>
</reference>
<proteinExistence type="predicted"/>
<dbReference type="AlphaFoldDB" id="A0A2M6WIP0"/>
<comment type="caution">
    <text evidence="1">The sequence shown here is derived from an EMBL/GenBank/DDBJ whole genome shotgun (WGS) entry which is preliminary data.</text>
</comment>
<evidence type="ECO:0000313" key="1">
    <source>
        <dbReference type="EMBL" id="PIT92662.1"/>
    </source>
</evidence>